<dbReference type="OrthoDB" id="9789960at2"/>
<dbReference type="InterPro" id="IPR002937">
    <property type="entry name" value="Amino_oxidase"/>
</dbReference>
<dbReference type="GO" id="GO:0016491">
    <property type="term" value="F:oxidoreductase activity"/>
    <property type="evidence" value="ECO:0007669"/>
    <property type="project" value="InterPro"/>
</dbReference>
<evidence type="ECO:0000313" key="3">
    <source>
        <dbReference type="Proteomes" id="UP000293952"/>
    </source>
</evidence>
<proteinExistence type="predicted"/>
<feature type="domain" description="Amine oxidase" evidence="1">
    <location>
        <begin position="6"/>
        <end position="39"/>
    </location>
</feature>
<dbReference type="AlphaFoldDB" id="A0A4Q4KG72"/>
<reference evidence="2 3" key="1">
    <citation type="submission" date="2019-02" db="EMBL/GenBank/DDBJ databases">
        <title>Genome sequence of the sea-ice species Brumimicrobium glaciale.</title>
        <authorList>
            <person name="Bowman J.P."/>
        </authorList>
    </citation>
    <scope>NUCLEOTIDE SEQUENCE [LARGE SCALE GENOMIC DNA]</scope>
    <source>
        <strain evidence="2 3">IC156</strain>
    </source>
</reference>
<sequence length="87" mass="9497">MAFKNKSEIKNLYLAGASTLSHGVSGATSSGINAAANILNVHPSEVLSTKEDQGLRVYDAEDSSTWPKWVHTKRKTKARRVEGLIEK</sequence>
<protein>
    <recommendedName>
        <fullName evidence="1">Amine oxidase domain-containing protein</fullName>
    </recommendedName>
</protein>
<gene>
    <name evidence="2" type="ORF">ERX46_15215</name>
</gene>
<accession>A0A4Q4KG72</accession>
<dbReference type="Pfam" id="PF01593">
    <property type="entry name" value="Amino_oxidase"/>
    <property type="match status" value="1"/>
</dbReference>
<name>A0A4Q4KG72_9FLAO</name>
<comment type="caution">
    <text evidence="2">The sequence shown here is derived from an EMBL/GenBank/DDBJ whole genome shotgun (WGS) entry which is preliminary data.</text>
</comment>
<evidence type="ECO:0000313" key="2">
    <source>
        <dbReference type="EMBL" id="RYM32035.1"/>
    </source>
</evidence>
<dbReference type="Proteomes" id="UP000293952">
    <property type="component" value="Unassembled WGS sequence"/>
</dbReference>
<dbReference type="EMBL" id="SETE01000007">
    <property type="protein sequence ID" value="RYM32035.1"/>
    <property type="molecule type" value="Genomic_DNA"/>
</dbReference>
<dbReference type="RefSeq" id="WP_130094723.1">
    <property type="nucleotide sequence ID" value="NZ_SETE01000007.1"/>
</dbReference>
<organism evidence="2 3">
    <name type="scientific">Brumimicrobium glaciale</name>
    <dbReference type="NCBI Taxonomy" id="200475"/>
    <lineage>
        <taxon>Bacteria</taxon>
        <taxon>Pseudomonadati</taxon>
        <taxon>Bacteroidota</taxon>
        <taxon>Flavobacteriia</taxon>
        <taxon>Flavobacteriales</taxon>
        <taxon>Crocinitomicaceae</taxon>
        <taxon>Brumimicrobium</taxon>
    </lineage>
</organism>
<keyword evidence="3" id="KW-1185">Reference proteome</keyword>
<evidence type="ECO:0000259" key="1">
    <source>
        <dbReference type="Pfam" id="PF01593"/>
    </source>
</evidence>